<evidence type="ECO:0000313" key="12">
    <source>
        <dbReference type="EMBL" id="OGG50455.1"/>
    </source>
</evidence>
<evidence type="ECO:0000256" key="3">
    <source>
        <dbReference type="ARBA" id="ARBA00022448"/>
    </source>
</evidence>
<evidence type="ECO:0000256" key="2">
    <source>
        <dbReference type="ARBA" id="ARBA00007069"/>
    </source>
</evidence>
<dbReference type="Pfam" id="PF00528">
    <property type="entry name" value="BPD_transp_1"/>
    <property type="match status" value="1"/>
</dbReference>
<evidence type="ECO:0000259" key="11">
    <source>
        <dbReference type="PROSITE" id="PS50928"/>
    </source>
</evidence>
<keyword evidence="4 10" id="KW-1003">Cell membrane</keyword>
<name>A0A1F6CMU1_HANXR</name>
<feature type="transmembrane region" description="Helical" evidence="9">
    <location>
        <begin position="6"/>
        <end position="31"/>
    </location>
</feature>
<feature type="domain" description="ABC transmembrane type-1" evidence="11">
    <location>
        <begin position="8"/>
        <end position="210"/>
    </location>
</feature>
<evidence type="ECO:0000313" key="13">
    <source>
        <dbReference type="Proteomes" id="UP000178606"/>
    </source>
</evidence>
<keyword evidence="3 9" id="KW-0813">Transport</keyword>
<sequence length="218" mass="23724">MTMNWFPFYLSLKVAVVATLINSLLGTGIAWNMARRQFRGKALIEALLVQPLVMPPTVLGYYLLISFGRYSPLGDFLAETLGISLVFTWQGAVLASSISSIPLFIMPARAAFEGIDRRLEQVARTLGQSPWGVFRTISLPLAWRGIVAGMVMTFARAMGEFGATLMLAGNIPGKTQTASIAIYDAVQSGDTTLANALVALMTLLSIAALWFANRFLKR</sequence>
<feature type="transmembrane region" description="Helical" evidence="9">
    <location>
        <begin position="193"/>
        <end position="212"/>
    </location>
</feature>
<evidence type="ECO:0000256" key="5">
    <source>
        <dbReference type="ARBA" id="ARBA00022505"/>
    </source>
</evidence>
<comment type="function">
    <text evidence="10">Part of the binding-protein-dependent transport system for molybdenum; probably responsible for the translocation of the substrate across the membrane.</text>
</comment>
<dbReference type="NCBIfam" id="TIGR02141">
    <property type="entry name" value="modB_ABC"/>
    <property type="match status" value="1"/>
</dbReference>
<comment type="caution">
    <text evidence="12">The sequence shown here is derived from an EMBL/GenBank/DDBJ whole genome shotgun (WGS) entry which is preliminary data.</text>
</comment>
<evidence type="ECO:0000256" key="7">
    <source>
        <dbReference type="ARBA" id="ARBA00022989"/>
    </source>
</evidence>
<dbReference type="GO" id="GO:0015098">
    <property type="term" value="F:molybdate ion transmembrane transporter activity"/>
    <property type="evidence" value="ECO:0007669"/>
    <property type="project" value="UniProtKB-UniRule"/>
</dbReference>
<dbReference type="PANTHER" id="PTHR30183:SF3">
    <property type="entry name" value="MOLYBDENUM TRANSPORT SYSTEM PERMEASE PROTEIN MODB"/>
    <property type="match status" value="1"/>
</dbReference>
<feature type="transmembrane region" description="Helical" evidence="9">
    <location>
        <begin position="43"/>
        <end position="67"/>
    </location>
</feature>
<evidence type="ECO:0000256" key="6">
    <source>
        <dbReference type="ARBA" id="ARBA00022692"/>
    </source>
</evidence>
<comment type="similarity">
    <text evidence="2 10">Belongs to the binding-protein-dependent transport system permease family. CysTW subfamily.</text>
</comment>
<reference evidence="12 13" key="1">
    <citation type="journal article" date="2016" name="Nat. Commun.">
        <title>Thousands of microbial genomes shed light on interconnected biogeochemical processes in an aquifer system.</title>
        <authorList>
            <person name="Anantharaman K."/>
            <person name="Brown C.T."/>
            <person name="Hug L.A."/>
            <person name="Sharon I."/>
            <person name="Castelle C.J."/>
            <person name="Probst A.J."/>
            <person name="Thomas B.C."/>
            <person name="Singh A."/>
            <person name="Wilkins M.J."/>
            <person name="Karaoz U."/>
            <person name="Brodie E.L."/>
            <person name="Williams K.H."/>
            <person name="Hubbard S.S."/>
            <person name="Banfield J.F."/>
        </authorList>
    </citation>
    <scope>NUCLEOTIDE SEQUENCE [LARGE SCALE GENOMIC DNA]</scope>
    <source>
        <strain evidence="13">RIFCSPLOWO2_12_FULL_64_10</strain>
    </source>
</reference>
<dbReference type="InterPro" id="IPR011867">
    <property type="entry name" value="ModB_ABC"/>
</dbReference>
<organism evidence="12 13">
    <name type="scientific">Handelsmanbacteria sp. (strain RIFCSPLOWO2_12_FULL_64_10)</name>
    <dbReference type="NCBI Taxonomy" id="1817868"/>
    <lineage>
        <taxon>Bacteria</taxon>
        <taxon>Candidatus Handelsmaniibacteriota</taxon>
    </lineage>
</organism>
<gene>
    <name evidence="12" type="ORF">A3F84_24460</name>
</gene>
<proteinExistence type="inferred from homology"/>
<keyword evidence="8 9" id="KW-0472">Membrane</keyword>
<dbReference type="SUPFAM" id="SSF161098">
    <property type="entry name" value="MetI-like"/>
    <property type="match status" value="1"/>
</dbReference>
<keyword evidence="7 9" id="KW-1133">Transmembrane helix</keyword>
<evidence type="ECO:0000256" key="9">
    <source>
        <dbReference type="RuleBase" id="RU363032"/>
    </source>
</evidence>
<dbReference type="CDD" id="cd06261">
    <property type="entry name" value="TM_PBP2"/>
    <property type="match status" value="1"/>
</dbReference>
<dbReference type="Proteomes" id="UP000178606">
    <property type="component" value="Unassembled WGS sequence"/>
</dbReference>
<dbReference type="EMBL" id="MFKF01000208">
    <property type="protein sequence ID" value="OGG50455.1"/>
    <property type="molecule type" value="Genomic_DNA"/>
</dbReference>
<evidence type="ECO:0000256" key="8">
    <source>
        <dbReference type="ARBA" id="ARBA00023136"/>
    </source>
</evidence>
<dbReference type="PANTHER" id="PTHR30183">
    <property type="entry name" value="MOLYBDENUM TRANSPORT SYSTEM PERMEASE PROTEIN MODB"/>
    <property type="match status" value="1"/>
</dbReference>
<evidence type="ECO:0000256" key="4">
    <source>
        <dbReference type="ARBA" id="ARBA00022475"/>
    </source>
</evidence>
<evidence type="ECO:0000256" key="1">
    <source>
        <dbReference type="ARBA" id="ARBA00004651"/>
    </source>
</evidence>
<dbReference type="InterPro" id="IPR000515">
    <property type="entry name" value="MetI-like"/>
</dbReference>
<dbReference type="GO" id="GO:0005886">
    <property type="term" value="C:plasma membrane"/>
    <property type="evidence" value="ECO:0007669"/>
    <property type="project" value="UniProtKB-SubCell"/>
</dbReference>
<feature type="transmembrane region" description="Helical" evidence="9">
    <location>
        <begin position="87"/>
        <end position="112"/>
    </location>
</feature>
<comment type="subcellular location">
    <subcellularLocation>
        <location evidence="1 9">Cell membrane</location>
        <topology evidence="1 9">Multi-pass membrane protein</topology>
    </subcellularLocation>
</comment>
<dbReference type="PROSITE" id="PS50928">
    <property type="entry name" value="ABC_TM1"/>
    <property type="match status" value="1"/>
</dbReference>
<protein>
    <recommendedName>
        <fullName evidence="10">Molybdenum transport system permease</fullName>
    </recommendedName>
</protein>
<accession>A0A1F6CMU1</accession>
<feature type="transmembrane region" description="Helical" evidence="9">
    <location>
        <begin position="133"/>
        <end position="155"/>
    </location>
</feature>
<dbReference type="AlphaFoldDB" id="A0A1F6CMU1"/>
<dbReference type="InterPro" id="IPR035906">
    <property type="entry name" value="MetI-like_sf"/>
</dbReference>
<keyword evidence="6 9" id="KW-0812">Transmembrane</keyword>
<evidence type="ECO:0000256" key="10">
    <source>
        <dbReference type="RuleBase" id="RU365097"/>
    </source>
</evidence>
<dbReference type="Gene3D" id="1.10.3720.10">
    <property type="entry name" value="MetI-like"/>
    <property type="match status" value="1"/>
</dbReference>
<keyword evidence="5 10" id="KW-0500">Molybdenum</keyword>